<dbReference type="AlphaFoldDB" id="A0AAW0AC26"/>
<gene>
    <name evidence="1" type="ORF">R3P38DRAFT_2793804</name>
</gene>
<comment type="caution">
    <text evidence="1">The sequence shown here is derived from an EMBL/GenBank/DDBJ whole genome shotgun (WGS) entry which is preliminary data.</text>
</comment>
<organism evidence="1 2">
    <name type="scientific">Favolaschia claudopus</name>
    <dbReference type="NCBI Taxonomy" id="2862362"/>
    <lineage>
        <taxon>Eukaryota</taxon>
        <taxon>Fungi</taxon>
        <taxon>Dikarya</taxon>
        <taxon>Basidiomycota</taxon>
        <taxon>Agaricomycotina</taxon>
        <taxon>Agaricomycetes</taxon>
        <taxon>Agaricomycetidae</taxon>
        <taxon>Agaricales</taxon>
        <taxon>Marasmiineae</taxon>
        <taxon>Mycenaceae</taxon>
        <taxon>Favolaschia</taxon>
    </lineage>
</organism>
<sequence>MTHTHFTLPSDPNADANADSLPYPSLLHIVQFLNKQAKDDKQRYDIGCVTNKFGERLVIYLTEHDLNVMNGPHLQNVKCECCHLVVPDWAFGEYFLKRDSEGTYLVVIHKICLGCWRYTILNPRFDYVESEDTPPPQCTCPPGSMACDGARTGCTLHNVVFKRPVPAGIKAHERPLLHQEVAWRRSCEIEALCEAKKTAKTDEEYAALSKRLEEVFESGDKARAYAAKVKGVSNGSVTEFEFNHLLANYLNDMLAGLSQEISGRSRGAFNNNAWAAPSI</sequence>
<name>A0AAW0AC26_9AGAR</name>
<keyword evidence="2" id="KW-1185">Reference proteome</keyword>
<evidence type="ECO:0000313" key="1">
    <source>
        <dbReference type="EMBL" id="KAK7006714.1"/>
    </source>
</evidence>
<dbReference type="EMBL" id="JAWWNJ010000075">
    <property type="protein sequence ID" value="KAK7006714.1"/>
    <property type="molecule type" value="Genomic_DNA"/>
</dbReference>
<proteinExistence type="predicted"/>
<evidence type="ECO:0000313" key="2">
    <source>
        <dbReference type="Proteomes" id="UP001362999"/>
    </source>
</evidence>
<reference evidence="1 2" key="1">
    <citation type="journal article" date="2024" name="J Genomics">
        <title>Draft genome sequencing and assembly of Favolaschia claudopus CIRM-BRFM 2984 isolated from oak limbs.</title>
        <authorList>
            <person name="Navarro D."/>
            <person name="Drula E."/>
            <person name="Chaduli D."/>
            <person name="Cazenave R."/>
            <person name="Ahrendt S."/>
            <person name="Wang J."/>
            <person name="Lipzen A."/>
            <person name="Daum C."/>
            <person name="Barry K."/>
            <person name="Grigoriev I.V."/>
            <person name="Favel A."/>
            <person name="Rosso M.N."/>
            <person name="Martin F."/>
        </authorList>
    </citation>
    <scope>NUCLEOTIDE SEQUENCE [LARGE SCALE GENOMIC DNA]</scope>
    <source>
        <strain evidence="1 2">CIRM-BRFM 2984</strain>
    </source>
</reference>
<accession>A0AAW0AC26</accession>
<protein>
    <submittedName>
        <fullName evidence="1">Uncharacterized protein</fullName>
    </submittedName>
</protein>
<dbReference type="Proteomes" id="UP001362999">
    <property type="component" value="Unassembled WGS sequence"/>
</dbReference>